<gene>
    <name evidence="3" type="ORF">FN976_27695</name>
</gene>
<protein>
    <submittedName>
        <fullName evidence="3">Uncharacterized protein</fullName>
    </submittedName>
</protein>
<evidence type="ECO:0000256" key="2">
    <source>
        <dbReference type="SAM" id="SignalP"/>
    </source>
</evidence>
<reference evidence="3 4" key="1">
    <citation type="submission" date="2019-07" db="EMBL/GenBank/DDBJ databases">
        <title>Caenimonas sedimenti sp. nov., isolated from activated sludge.</title>
        <authorList>
            <person name="Xu J."/>
        </authorList>
    </citation>
    <scope>NUCLEOTIDE SEQUENCE [LARGE SCALE GENOMIC DNA]</scope>
    <source>
        <strain evidence="3 4">HX-9-20</strain>
    </source>
</reference>
<feature type="chain" id="PRO_5022035803" evidence="2">
    <location>
        <begin position="29"/>
        <end position="124"/>
    </location>
</feature>
<keyword evidence="1" id="KW-0175">Coiled coil</keyword>
<dbReference type="Proteomes" id="UP000318199">
    <property type="component" value="Unassembled WGS sequence"/>
</dbReference>
<sequence length="124" mass="14520">MRHAKLSLLSSAVALTLAVAMVPGIVQAQPDGRPGPSGRRAEEASREVREIRLRIREAGERIERGERRGRLNDREARRLRRELREVRDLEARMSRDGWVDRREREELSSRVQELHRHVTKEIRD</sequence>
<organism evidence="3 4">
    <name type="scientific">Caenimonas sedimenti</name>
    <dbReference type="NCBI Taxonomy" id="2596921"/>
    <lineage>
        <taxon>Bacteria</taxon>
        <taxon>Pseudomonadati</taxon>
        <taxon>Pseudomonadota</taxon>
        <taxon>Betaproteobacteria</taxon>
        <taxon>Burkholderiales</taxon>
        <taxon>Comamonadaceae</taxon>
        <taxon>Caenimonas</taxon>
    </lineage>
</organism>
<feature type="signal peptide" evidence="2">
    <location>
        <begin position="1"/>
        <end position="28"/>
    </location>
</feature>
<evidence type="ECO:0000313" key="4">
    <source>
        <dbReference type="Proteomes" id="UP000318199"/>
    </source>
</evidence>
<dbReference type="AlphaFoldDB" id="A0A562ZEN1"/>
<feature type="coiled-coil region" evidence="1">
    <location>
        <begin position="41"/>
        <end position="96"/>
    </location>
</feature>
<accession>A0A562ZEN1</accession>
<dbReference type="RefSeq" id="WP_145897144.1">
    <property type="nucleotide sequence ID" value="NZ_VOBQ01000030.1"/>
</dbReference>
<evidence type="ECO:0000313" key="3">
    <source>
        <dbReference type="EMBL" id="TWO64889.1"/>
    </source>
</evidence>
<keyword evidence="4" id="KW-1185">Reference proteome</keyword>
<evidence type="ECO:0000256" key="1">
    <source>
        <dbReference type="SAM" id="Coils"/>
    </source>
</evidence>
<name>A0A562ZEN1_9BURK</name>
<keyword evidence="2" id="KW-0732">Signal</keyword>
<proteinExistence type="predicted"/>
<dbReference type="EMBL" id="VOBQ01000030">
    <property type="protein sequence ID" value="TWO64889.1"/>
    <property type="molecule type" value="Genomic_DNA"/>
</dbReference>
<comment type="caution">
    <text evidence="3">The sequence shown here is derived from an EMBL/GenBank/DDBJ whole genome shotgun (WGS) entry which is preliminary data.</text>
</comment>